<evidence type="ECO:0000256" key="4">
    <source>
        <dbReference type="SAM" id="Phobius"/>
    </source>
</evidence>
<dbReference type="AlphaFoldDB" id="A0A8J4Y9L1"/>
<evidence type="ECO:0000259" key="5">
    <source>
        <dbReference type="Pfam" id="PF00171"/>
    </source>
</evidence>
<keyword evidence="7" id="KW-1185">Reference proteome</keyword>
<dbReference type="Gene3D" id="3.40.309.10">
    <property type="entry name" value="Aldehyde Dehydrogenase, Chain A, domain 2"/>
    <property type="match status" value="1"/>
</dbReference>
<organism evidence="6 7">
    <name type="scientific">Chionoecetes opilio</name>
    <name type="common">Atlantic snow crab</name>
    <name type="synonym">Cancer opilio</name>
    <dbReference type="NCBI Taxonomy" id="41210"/>
    <lineage>
        <taxon>Eukaryota</taxon>
        <taxon>Metazoa</taxon>
        <taxon>Ecdysozoa</taxon>
        <taxon>Arthropoda</taxon>
        <taxon>Crustacea</taxon>
        <taxon>Multicrustacea</taxon>
        <taxon>Malacostraca</taxon>
        <taxon>Eumalacostraca</taxon>
        <taxon>Eucarida</taxon>
        <taxon>Decapoda</taxon>
        <taxon>Pleocyemata</taxon>
        <taxon>Brachyura</taxon>
        <taxon>Eubrachyura</taxon>
        <taxon>Majoidea</taxon>
        <taxon>Majidae</taxon>
        <taxon>Chionoecetes</taxon>
    </lineage>
</organism>
<dbReference type="Pfam" id="PF00171">
    <property type="entry name" value="Aldedh"/>
    <property type="match status" value="1"/>
</dbReference>
<evidence type="ECO:0000313" key="6">
    <source>
        <dbReference type="EMBL" id="KAG0722638.1"/>
    </source>
</evidence>
<name>A0A8J4Y9L1_CHIOP</name>
<comment type="caution">
    <text evidence="6">The sequence shown here is derived from an EMBL/GenBank/DDBJ whole genome shotgun (WGS) entry which is preliminary data.</text>
</comment>
<feature type="transmembrane region" description="Helical" evidence="4">
    <location>
        <begin position="47"/>
        <end position="72"/>
    </location>
</feature>
<dbReference type="InterPro" id="IPR016161">
    <property type="entry name" value="Ald_DH/histidinol_DH"/>
</dbReference>
<sequence>MSDYLITRALVGGKWITGRGGTFPVTDPATEEEIARVANCTVEDVTAAVVVVVVTGAGVVTGAEVVTVVVVTGAGVVTVVVVTGAGVVTVVVVTGAGVVTVVVVTGAGVVTVVVVTGAGVVTVVVVTGAGVVTVVVVTRAGVVTVVVVTGAGVVTVVVVTGAGVVTVVVVTGAGVVTVVVVTVVVEKAAAAAYEGWRRLGVKERAAILFKVRDCLLQEKETIAIILSRENGKPLGEATGEVGFAASFFEWFAEESRRQYGDTIPSPAPSKRLITVRQPVGVAALITPWNFPIGMIARKVAAALAAGCTCVVKPAEDTPLTALLFAKACERAGVPAGVLNVVPCSRERVQEVGAALCASPSVQVLSFTGSTAVGKWLYSRCGPTVKKLALELGGDAPFIVFPSADLTRAVEGAMASKFRNTGQTCVSANRIFVHESIHDEFVSRFVSAMDDELKVGSGLQKGINQGPIINQRQFDRLVKIVNDSVSTGAKMVRGGLSLGGLFYAPTLLTGVTMDMPVATEEIFGPVAAIIPFQKEEEVIRLANTTDKGLAGYFYSNDVSQVWRVAEALEVGMVGVNEPMVSTCEAPFGGFKQSGVGKEGSRHGLDEFSHLKYICFGI</sequence>
<dbReference type="Proteomes" id="UP000770661">
    <property type="component" value="Unassembled WGS sequence"/>
</dbReference>
<dbReference type="FunFam" id="3.40.309.10:FF:000004">
    <property type="entry name" value="Succinate-semialdehyde dehydrogenase I"/>
    <property type="match status" value="1"/>
</dbReference>
<dbReference type="InterPro" id="IPR016163">
    <property type="entry name" value="Ald_DH_C"/>
</dbReference>
<keyword evidence="4" id="KW-0812">Transmembrane</keyword>
<dbReference type="FunFam" id="3.40.605.10:FF:000063">
    <property type="entry name" value="Succinate-semialdehyde dehydrogenase, mitochondrial"/>
    <property type="match status" value="1"/>
</dbReference>
<evidence type="ECO:0000256" key="2">
    <source>
        <dbReference type="ARBA" id="ARBA00009986"/>
    </source>
</evidence>
<dbReference type="GO" id="GO:0004777">
    <property type="term" value="F:succinate-semialdehyde dehydrogenase (NAD+) activity"/>
    <property type="evidence" value="ECO:0007669"/>
    <property type="project" value="TreeGrafter"/>
</dbReference>
<feature type="domain" description="Aldehyde dehydrogenase" evidence="5">
    <location>
        <begin position="187"/>
        <end position="611"/>
    </location>
</feature>
<keyword evidence="4" id="KW-0472">Membrane</keyword>
<keyword evidence="3" id="KW-0560">Oxidoreductase</keyword>
<feature type="transmembrane region" description="Helical" evidence="4">
    <location>
        <begin position="142"/>
        <end position="159"/>
    </location>
</feature>
<dbReference type="PANTHER" id="PTHR43353">
    <property type="entry name" value="SUCCINATE-SEMIALDEHYDE DEHYDROGENASE, MITOCHONDRIAL"/>
    <property type="match status" value="1"/>
</dbReference>
<comment type="pathway">
    <text evidence="1">Amino-acid degradation; 4-aminobutanoate degradation.</text>
</comment>
<reference evidence="6" key="1">
    <citation type="submission" date="2020-07" db="EMBL/GenBank/DDBJ databases">
        <title>The High-quality genome of the commercially important snow crab, Chionoecetes opilio.</title>
        <authorList>
            <person name="Jeong J.-H."/>
            <person name="Ryu S."/>
        </authorList>
    </citation>
    <scope>NUCLEOTIDE SEQUENCE</scope>
    <source>
        <strain evidence="6">MADBK_172401_WGS</strain>
        <tissue evidence="6">Digestive gland</tissue>
    </source>
</reference>
<dbReference type="CDD" id="cd07103">
    <property type="entry name" value="ALDH_F5_SSADH_GabD"/>
    <property type="match status" value="1"/>
</dbReference>
<evidence type="ECO:0000313" key="7">
    <source>
        <dbReference type="Proteomes" id="UP000770661"/>
    </source>
</evidence>
<protein>
    <submittedName>
        <fullName evidence="6">Succinate-semialdehyde dehydrogenase, mitochondrial</fullName>
    </submittedName>
</protein>
<evidence type="ECO:0000256" key="3">
    <source>
        <dbReference type="ARBA" id="ARBA00023002"/>
    </source>
</evidence>
<dbReference type="InterPro" id="IPR015590">
    <property type="entry name" value="Aldehyde_DH_dom"/>
</dbReference>
<dbReference type="OrthoDB" id="310895at2759"/>
<accession>A0A8J4Y9L1</accession>
<feature type="transmembrane region" description="Helical" evidence="4">
    <location>
        <begin position="109"/>
        <end position="135"/>
    </location>
</feature>
<dbReference type="PANTHER" id="PTHR43353:SF5">
    <property type="entry name" value="SUCCINATE-SEMIALDEHYDE DEHYDROGENASE, MITOCHONDRIAL"/>
    <property type="match status" value="1"/>
</dbReference>
<gene>
    <name evidence="6" type="primary">Aldh5a1_0</name>
    <name evidence="6" type="ORF">GWK47_000539</name>
</gene>
<dbReference type="InterPro" id="IPR050740">
    <property type="entry name" value="Aldehyde_DH_Superfamily"/>
</dbReference>
<proteinExistence type="inferred from homology"/>
<evidence type="ECO:0000256" key="1">
    <source>
        <dbReference type="ARBA" id="ARBA00005176"/>
    </source>
</evidence>
<dbReference type="SUPFAM" id="SSF53720">
    <property type="entry name" value="ALDH-like"/>
    <property type="match status" value="1"/>
</dbReference>
<dbReference type="GO" id="GO:0009450">
    <property type="term" value="P:gamma-aminobutyric acid catabolic process"/>
    <property type="evidence" value="ECO:0007669"/>
    <property type="project" value="TreeGrafter"/>
</dbReference>
<dbReference type="EMBL" id="JACEEZ010009225">
    <property type="protein sequence ID" value="KAG0722638.1"/>
    <property type="molecule type" value="Genomic_DNA"/>
</dbReference>
<dbReference type="InterPro" id="IPR016162">
    <property type="entry name" value="Ald_DH_N"/>
</dbReference>
<comment type="similarity">
    <text evidence="2">Belongs to the aldehyde dehydrogenase family.</text>
</comment>
<dbReference type="Gene3D" id="3.40.605.10">
    <property type="entry name" value="Aldehyde Dehydrogenase, Chain A, domain 1"/>
    <property type="match status" value="2"/>
</dbReference>
<keyword evidence="4" id="KW-1133">Transmembrane helix</keyword>
<feature type="transmembrane region" description="Helical" evidence="4">
    <location>
        <begin position="165"/>
        <end position="185"/>
    </location>
</feature>
<feature type="transmembrane region" description="Helical" evidence="4">
    <location>
        <begin position="79"/>
        <end position="103"/>
    </location>
</feature>